<comment type="caution">
    <text evidence="1">The sequence shown here is derived from an EMBL/GenBank/DDBJ whole genome shotgun (WGS) entry which is preliminary data.</text>
</comment>
<organism evidence="1 2">
    <name type="scientific">Clostridium carnis</name>
    <dbReference type="NCBI Taxonomy" id="1530"/>
    <lineage>
        <taxon>Bacteria</taxon>
        <taxon>Bacillati</taxon>
        <taxon>Bacillota</taxon>
        <taxon>Clostridia</taxon>
        <taxon>Eubacteriales</taxon>
        <taxon>Clostridiaceae</taxon>
        <taxon>Clostridium</taxon>
    </lineage>
</organism>
<evidence type="ECO:0000313" key="1">
    <source>
        <dbReference type="EMBL" id="VDG72487.1"/>
    </source>
</evidence>
<sequence>MGRKPSINYDEYTVTCNGKPCEAALFNYYNILIDFLIKKYGSEPVRIALEELIAEEQ</sequence>
<dbReference type="RefSeq" id="WP_185738738.1">
    <property type="nucleotide sequence ID" value="NZ_UYIN01000013.1"/>
</dbReference>
<accession>A0ABY6SV29</accession>
<protein>
    <recommendedName>
        <fullName evidence="3">Phage protein</fullName>
    </recommendedName>
</protein>
<dbReference type="Proteomes" id="UP000277570">
    <property type="component" value="Unassembled WGS sequence"/>
</dbReference>
<dbReference type="EMBL" id="UYIN01000013">
    <property type="protein sequence ID" value="VDG72487.1"/>
    <property type="molecule type" value="Genomic_DNA"/>
</dbReference>
<evidence type="ECO:0000313" key="2">
    <source>
        <dbReference type="Proteomes" id="UP000277570"/>
    </source>
</evidence>
<gene>
    <name evidence="1" type="ORF">NCTC10913_02810</name>
</gene>
<evidence type="ECO:0008006" key="3">
    <source>
        <dbReference type="Google" id="ProtNLM"/>
    </source>
</evidence>
<name>A0ABY6SV29_9CLOT</name>
<proteinExistence type="predicted"/>
<reference evidence="1 2" key="1">
    <citation type="submission" date="2018-11" db="EMBL/GenBank/DDBJ databases">
        <authorList>
            <consortium name="Pathogen Informatics"/>
        </authorList>
    </citation>
    <scope>NUCLEOTIDE SEQUENCE [LARGE SCALE GENOMIC DNA]</scope>
    <source>
        <strain evidence="1 2">NCTC10913</strain>
    </source>
</reference>
<keyword evidence="2" id="KW-1185">Reference proteome</keyword>